<evidence type="ECO:0000313" key="2">
    <source>
        <dbReference type="EMBL" id="OGK22896.1"/>
    </source>
</evidence>
<dbReference type="GO" id="GO:0016747">
    <property type="term" value="F:acyltransferase activity, transferring groups other than amino-acyl groups"/>
    <property type="evidence" value="ECO:0007669"/>
    <property type="project" value="InterPro"/>
</dbReference>
<dbReference type="InterPro" id="IPR016181">
    <property type="entry name" value="Acyl_CoA_acyltransferase"/>
</dbReference>
<dbReference type="Pfam" id="PF13527">
    <property type="entry name" value="Acetyltransf_9"/>
    <property type="match status" value="1"/>
</dbReference>
<dbReference type="SUPFAM" id="SSF55729">
    <property type="entry name" value="Acyl-CoA N-acyltransferases (Nat)"/>
    <property type="match status" value="1"/>
</dbReference>
<dbReference type="Gene3D" id="3.40.630.30">
    <property type="match status" value="1"/>
</dbReference>
<dbReference type="AlphaFoldDB" id="A0A1F7GWD8"/>
<organism evidence="2 3">
    <name type="scientific">Candidatus Roizmanbacteria bacterium RIFCSPHIGHO2_02_FULL_37_24</name>
    <dbReference type="NCBI Taxonomy" id="1802037"/>
    <lineage>
        <taxon>Bacteria</taxon>
        <taxon>Candidatus Roizmaniibacteriota</taxon>
    </lineage>
</organism>
<dbReference type="Proteomes" id="UP000177159">
    <property type="component" value="Unassembled WGS sequence"/>
</dbReference>
<name>A0A1F7GWD8_9BACT</name>
<protein>
    <recommendedName>
        <fullName evidence="1">N-acetyltransferase domain-containing protein</fullName>
    </recommendedName>
</protein>
<reference evidence="2 3" key="1">
    <citation type="journal article" date="2016" name="Nat. Commun.">
        <title>Thousands of microbial genomes shed light on interconnected biogeochemical processes in an aquifer system.</title>
        <authorList>
            <person name="Anantharaman K."/>
            <person name="Brown C.T."/>
            <person name="Hug L.A."/>
            <person name="Sharon I."/>
            <person name="Castelle C.J."/>
            <person name="Probst A.J."/>
            <person name="Thomas B.C."/>
            <person name="Singh A."/>
            <person name="Wilkins M.J."/>
            <person name="Karaoz U."/>
            <person name="Brodie E.L."/>
            <person name="Williams K.H."/>
            <person name="Hubbard S.S."/>
            <person name="Banfield J.F."/>
        </authorList>
    </citation>
    <scope>NUCLEOTIDE SEQUENCE [LARGE SCALE GENOMIC DNA]</scope>
</reference>
<comment type="caution">
    <text evidence="2">The sequence shown here is derived from an EMBL/GenBank/DDBJ whole genome shotgun (WGS) entry which is preliminary data.</text>
</comment>
<evidence type="ECO:0000313" key="3">
    <source>
        <dbReference type="Proteomes" id="UP000177159"/>
    </source>
</evidence>
<dbReference type="EMBL" id="MFZM01000030">
    <property type="protein sequence ID" value="OGK22896.1"/>
    <property type="molecule type" value="Genomic_DNA"/>
</dbReference>
<proteinExistence type="predicted"/>
<dbReference type="InterPro" id="IPR000182">
    <property type="entry name" value="GNAT_dom"/>
</dbReference>
<sequence length="195" mass="22222">MDKLHVKYSVDILDELTPTLRTIVSNFRTSVPDINGKIRTPKEEIIHQEKFCSDSDIKLWILVFEKNMLIGTTAVYARSIKYNGRNILLGGIGKVRVKKENRGEGIASAMMEAAMDQMKKLKCDIAFLDTNIDSFLGKFYKKYGFVPLNRPYTFLGKSRKRYSDTDGMIAQITSKALFTEILTDSKPFDIGFGNW</sequence>
<dbReference type="CDD" id="cd04301">
    <property type="entry name" value="NAT_SF"/>
    <property type="match status" value="1"/>
</dbReference>
<dbReference type="PROSITE" id="PS51186">
    <property type="entry name" value="GNAT"/>
    <property type="match status" value="1"/>
</dbReference>
<accession>A0A1F7GWD8</accession>
<gene>
    <name evidence="2" type="ORF">A3C24_03460</name>
</gene>
<feature type="domain" description="N-acetyltransferase" evidence="1">
    <location>
        <begin position="18"/>
        <end position="160"/>
    </location>
</feature>
<evidence type="ECO:0000259" key="1">
    <source>
        <dbReference type="PROSITE" id="PS51186"/>
    </source>
</evidence>